<evidence type="ECO:0000256" key="8">
    <source>
        <dbReference type="ARBA" id="ARBA00022801"/>
    </source>
</evidence>
<dbReference type="Proteomes" id="UP000694562">
    <property type="component" value="Unplaced"/>
</dbReference>
<dbReference type="GO" id="GO:0016020">
    <property type="term" value="C:membrane"/>
    <property type="evidence" value="ECO:0007669"/>
    <property type="project" value="UniProtKB-SubCell"/>
</dbReference>
<evidence type="ECO:0000256" key="13">
    <source>
        <dbReference type="ARBA" id="ARBA00023242"/>
    </source>
</evidence>
<dbReference type="GO" id="GO:0002376">
    <property type="term" value="P:immune system process"/>
    <property type="evidence" value="ECO:0007669"/>
    <property type="project" value="UniProtKB-KW"/>
</dbReference>
<keyword evidence="8" id="KW-0378">Hydrolase</keyword>
<dbReference type="GO" id="GO:0004445">
    <property type="term" value="F:inositol-polyphosphate 5-phosphatase activity"/>
    <property type="evidence" value="ECO:0007669"/>
    <property type="project" value="TreeGrafter"/>
</dbReference>
<keyword evidence="11" id="KW-0472">Membrane</keyword>
<evidence type="ECO:0000256" key="6">
    <source>
        <dbReference type="ARBA" id="ARBA00022490"/>
    </source>
</evidence>
<evidence type="ECO:0000256" key="14">
    <source>
        <dbReference type="SAM" id="MobiDB-lite"/>
    </source>
</evidence>
<dbReference type="PANTHER" id="PTHR46051">
    <property type="entry name" value="SH2 DOMAIN-CONTAINING PROTEIN"/>
    <property type="match status" value="1"/>
</dbReference>
<evidence type="ECO:0000256" key="3">
    <source>
        <dbReference type="ARBA" id="ARBA00004245"/>
    </source>
</evidence>
<keyword evidence="17" id="KW-1185">Reference proteome</keyword>
<evidence type="ECO:0000256" key="10">
    <source>
        <dbReference type="ARBA" id="ARBA00022999"/>
    </source>
</evidence>
<dbReference type="GO" id="GO:0046856">
    <property type="term" value="P:phosphatidylinositol dephosphorylation"/>
    <property type="evidence" value="ECO:0007669"/>
    <property type="project" value="InterPro"/>
</dbReference>
<feature type="compositionally biased region" description="Polar residues" evidence="14">
    <location>
        <begin position="1040"/>
        <end position="1051"/>
    </location>
</feature>
<feature type="region of interest" description="Disordered" evidence="14">
    <location>
        <begin position="939"/>
        <end position="958"/>
    </location>
</feature>
<dbReference type="InterPro" id="IPR057510">
    <property type="entry name" value="C2_SHIP1-2_first"/>
</dbReference>
<dbReference type="GO" id="GO:0005829">
    <property type="term" value="C:cytosol"/>
    <property type="evidence" value="ECO:0007669"/>
    <property type="project" value="TreeGrafter"/>
</dbReference>
<keyword evidence="13" id="KW-0539">Nucleus</keyword>
<evidence type="ECO:0000256" key="9">
    <source>
        <dbReference type="ARBA" id="ARBA00022859"/>
    </source>
</evidence>
<feature type="region of interest" description="Disordered" evidence="14">
    <location>
        <begin position="1036"/>
        <end position="1070"/>
    </location>
</feature>
<proteinExistence type="inferred from homology"/>
<evidence type="ECO:0000256" key="12">
    <source>
        <dbReference type="ARBA" id="ARBA00023212"/>
    </source>
</evidence>
<feature type="region of interest" description="Disordered" evidence="14">
    <location>
        <begin position="819"/>
        <end position="845"/>
    </location>
</feature>
<dbReference type="GO" id="GO:0005856">
    <property type="term" value="C:cytoskeleton"/>
    <property type="evidence" value="ECO:0007669"/>
    <property type="project" value="UniProtKB-SubCell"/>
</dbReference>
<dbReference type="InterPro" id="IPR057509">
    <property type="entry name" value="C2_SHIP1-2_2nd"/>
</dbReference>
<dbReference type="GO" id="GO:0043569">
    <property type="term" value="P:negative regulation of insulin-like growth factor receptor signaling pathway"/>
    <property type="evidence" value="ECO:0007669"/>
    <property type="project" value="TreeGrafter"/>
</dbReference>
<evidence type="ECO:0000259" key="15">
    <source>
        <dbReference type="SMART" id="SM00128"/>
    </source>
</evidence>
<evidence type="ECO:0000256" key="4">
    <source>
        <dbReference type="ARBA" id="ARBA00008734"/>
    </source>
</evidence>
<evidence type="ECO:0000256" key="1">
    <source>
        <dbReference type="ARBA" id="ARBA00004123"/>
    </source>
</evidence>
<comment type="similarity">
    <text evidence="4">Belongs to the inositol 1,4,5-trisphosphate 5-phosphatase family.</text>
</comment>
<evidence type="ECO:0000313" key="16">
    <source>
        <dbReference type="Ensembl" id="ENSFTIP00000022541.1"/>
    </source>
</evidence>
<dbReference type="Gene3D" id="3.60.10.10">
    <property type="entry name" value="Endonuclease/exonuclease/phosphatase"/>
    <property type="match status" value="1"/>
</dbReference>
<dbReference type="GO" id="GO:0005634">
    <property type="term" value="C:nucleus"/>
    <property type="evidence" value="ECO:0007669"/>
    <property type="project" value="UniProtKB-SubCell"/>
</dbReference>
<keyword evidence="12" id="KW-0206">Cytoskeleton</keyword>
<feature type="region of interest" description="Disordered" evidence="14">
    <location>
        <begin position="1164"/>
        <end position="1194"/>
    </location>
</feature>
<keyword evidence="10" id="KW-0727">SH2 domain</keyword>
<sequence length="1194" mass="132065">MAGTWLSAPIAGRTHISQQLHQRLQEQVHSSPASDFMGFMAEYLNHHLQLDLEALRHGHPQLRHLSTALVTACRALHSEIDFTLAGLETLARVFDPPVSPRSPAREQGLLTSDPDLELLLNKISTVNHLLSSLEKKVPAPLPLCWLHAGAGTVPVGGSRCLALPVPRNLTLLQQPPLTSIKPSGKASCQQWHSPGAAGAGQAGVRCPGLPASPVPPAQCPSLWQVLKSLQETVSRHNLALPSVAVAPPPAAKTLAMQSFEVKMGKSQRAALTVDVESGTVAITKWGSGSPEETIHQEKILQLIKYQSVQSKVRLVYDREPQKSLSRDFVFPNARKREAFCQLLQLMKIQHSHLDEPDLISVYIGTWNMGSMPPPRSLASWLTARGLGHTQDETTACIPHDVYVIGTQENSLGDREWVEFLRASLKTLMAIDYRVVALQCLWSIKIVVLVKPEHERRISHVHTSSVKTGIANTLGNKGAVGVSFLFNGTSFGFVNCHLASGSEKTHRRNQNYSDILHSLVLGDKRLAAFDLTLRFTHLFWFGDLNYRLDMDVQDILAHITKKEFEALLAVDQLNLEREKNKVFLRFSEGDISFPPTYRYERGSRDSYVWQKFKATGMRINVPSWCDRILWKSHPETHVVCNSYGCTDDIVTSDHSPVFATFEVGVTSQFVPKKAPGSSPEPLACIEWDSIEVIVKTTSRSKCYIEFHSYCLEEAQRSGENTFQSCDIPGFLRLGWSTKHLPVLNPILPDLEYLGDQHLLLSIKGVESCESYGECCIAMRSMIGSMAQQFETFLFHRGEETGSIRGWMKVRVPKDRCSTRERLYGKGGRTPAPSHCPGHRVSGPRSHLPMPALPPWTPATGRSRVEPGGERPDYGVFAEWISFEEEDAEPAADVPTYPRPPLQRLRSRPRSLPEPATGYTNPAYFIFEGVPNTWVPAPGAGKAHNKQVESPPRGQWCRRPLGVQVPSPSEEERWGGWPHCVPGGLSRGHPLSPPGTGRQKRPKSAILARDTPGLGDGSLMALHMATCLSQLDWVAPKRGGDSQKTPLHQTHSTLEPPPQPCQEVPRCTSDAHQHGHPGEWPYNKGEWCHVGSRCLGHLGLQQDEEGLQKHGWDHLEIFRYPQALELGKGGTVQASSCGLRVPGRAPHLRGEERDIMERDLLETRVLSPAHPRLSPSSLGEGAAVTPPQRPDLGPSA</sequence>
<evidence type="ECO:0000256" key="2">
    <source>
        <dbReference type="ARBA" id="ARBA00004170"/>
    </source>
</evidence>
<evidence type="ECO:0000313" key="17">
    <source>
        <dbReference type="Proteomes" id="UP000694562"/>
    </source>
</evidence>
<dbReference type="SMART" id="SM00128">
    <property type="entry name" value="IPPc"/>
    <property type="match status" value="1"/>
</dbReference>
<evidence type="ECO:0000256" key="7">
    <source>
        <dbReference type="ARBA" id="ARBA00022553"/>
    </source>
</evidence>
<keyword evidence="9" id="KW-0391">Immunity</keyword>
<name>A0A8C4V921_FALTI</name>
<organism evidence="16 17">
    <name type="scientific">Falco tinnunculus</name>
    <name type="common">Common kestrel</name>
    <dbReference type="NCBI Taxonomy" id="100819"/>
    <lineage>
        <taxon>Eukaryota</taxon>
        <taxon>Metazoa</taxon>
        <taxon>Chordata</taxon>
        <taxon>Craniata</taxon>
        <taxon>Vertebrata</taxon>
        <taxon>Euteleostomi</taxon>
        <taxon>Archelosauria</taxon>
        <taxon>Archosauria</taxon>
        <taxon>Dinosauria</taxon>
        <taxon>Saurischia</taxon>
        <taxon>Theropoda</taxon>
        <taxon>Coelurosauria</taxon>
        <taxon>Aves</taxon>
        <taxon>Neognathae</taxon>
        <taxon>Neoaves</taxon>
        <taxon>Telluraves</taxon>
        <taxon>Australaves</taxon>
        <taxon>Falconiformes</taxon>
        <taxon>Falconidae</taxon>
        <taxon>Falco</taxon>
    </lineage>
</organism>
<reference evidence="16" key="2">
    <citation type="submission" date="2025-09" db="UniProtKB">
        <authorList>
            <consortium name="Ensembl"/>
        </authorList>
    </citation>
    <scope>IDENTIFICATION</scope>
</reference>
<dbReference type="SUPFAM" id="SSF56219">
    <property type="entry name" value="DNase I-like"/>
    <property type="match status" value="1"/>
</dbReference>
<evidence type="ECO:0000256" key="11">
    <source>
        <dbReference type="ARBA" id="ARBA00023136"/>
    </source>
</evidence>
<dbReference type="Pfam" id="PF24147">
    <property type="entry name" value="C2_SHIP1-2_2nd"/>
    <property type="match status" value="1"/>
</dbReference>
<dbReference type="Pfam" id="PF24150">
    <property type="entry name" value="C2_SHIP1-2_first"/>
    <property type="match status" value="1"/>
</dbReference>
<comment type="subcellular location">
    <subcellularLocation>
        <location evidence="3">Cytoplasm</location>
        <location evidence="3">Cytoskeleton</location>
    </subcellularLocation>
    <subcellularLocation>
        <location evidence="2">Membrane</location>
        <topology evidence="2">Peripheral membrane protein</topology>
    </subcellularLocation>
    <subcellularLocation>
        <location evidence="1">Nucleus</location>
    </subcellularLocation>
</comment>
<dbReference type="EC" id="3.1.3.86" evidence="5"/>
<dbReference type="Ensembl" id="ENSFTIT00000023467.1">
    <property type="protein sequence ID" value="ENSFTIP00000022541.1"/>
    <property type="gene ID" value="ENSFTIG00000014493.1"/>
</dbReference>
<dbReference type="InterPro" id="IPR000300">
    <property type="entry name" value="IPPc"/>
</dbReference>
<feature type="domain" description="Inositol polyphosphate-related phosphatase" evidence="15">
    <location>
        <begin position="357"/>
        <end position="670"/>
    </location>
</feature>
<dbReference type="AlphaFoldDB" id="A0A8C4V921"/>
<keyword evidence="7" id="KW-0597">Phosphoprotein</keyword>
<dbReference type="GO" id="GO:0034485">
    <property type="term" value="F:phosphatidylinositol-3,4,5-trisphosphate 5-phosphatase activity"/>
    <property type="evidence" value="ECO:0007669"/>
    <property type="project" value="UniProtKB-EC"/>
</dbReference>
<accession>A0A8C4V921</accession>
<protein>
    <recommendedName>
        <fullName evidence="5">phosphatidylinositol-3,4,5-trisphosphate 5-phosphatase</fullName>
        <ecNumber evidence="5">3.1.3.86</ecNumber>
    </recommendedName>
</protein>
<feature type="region of interest" description="Disordered" evidence="14">
    <location>
        <begin position="885"/>
        <end position="913"/>
    </location>
</feature>
<reference evidence="16" key="1">
    <citation type="submission" date="2025-08" db="UniProtKB">
        <authorList>
            <consortium name="Ensembl"/>
        </authorList>
    </citation>
    <scope>IDENTIFICATION</scope>
</reference>
<evidence type="ECO:0000256" key="5">
    <source>
        <dbReference type="ARBA" id="ARBA00012981"/>
    </source>
</evidence>
<dbReference type="InterPro" id="IPR036691">
    <property type="entry name" value="Endo/exonu/phosph_ase_sf"/>
</dbReference>
<dbReference type="FunFam" id="3.60.10.10:FF:000005">
    <property type="entry name" value="phosphatidylinositol 3,4,5-trisphosphate 5-phosphatase 1"/>
    <property type="match status" value="1"/>
</dbReference>
<keyword evidence="6" id="KW-0963">Cytoplasm</keyword>
<dbReference type="PANTHER" id="PTHR46051:SF2">
    <property type="entry name" value="PHOSPHATIDYLINOSITOL 3,4,5-TRISPHOSPHATE 5-PHOSPHATASE 2"/>
    <property type="match status" value="1"/>
</dbReference>
<dbReference type="Pfam" id="PF22669">
    <property type="entry name" value="Exo_endo_phos2"/>
    <property type="match status" value="1"/>
</dbReference>
<feature type="region of interest" description="Disordered" evidence="14">
    <location>
        <begin position="982"/>
        <end position="1002"/>
    </location>
</feature>
<dbReference type="GO" id="GO:0050776">
    <property type="term" value="P:regulation of immune response"/>
    <property type="evidence" value="ECO:0007669"/>
    <property type="project" value="TreeGrafter"/>
</dbReference>
<dbReference type="OrthoDB" id="7862313at2759"/>